<evidence type="ECO:0000256" key="3">
    <source>
        <dbReference type="ARBA" id="ARBA00023136"/>
    </source>
</evidence>
<dbReference type="SUPFAM" id="SSF48726">
    <property type="entry name" value="Immunoglobulin"/>
    <property type="match status" value="1"/>
</dbReference>
<dbReference type="Ensembl" id="ENSFHET00000017118.1">
    <property type="protein sequence ID" value="ENSFHEP00000010400.1"/>
    <property type="gene ID" value="ENSFHEG00000011717.1"/>
</dbReference>
<evidence type="ECO:0000256" key="6">
    <source>
        <dbReference type="SAM" id="SignalP"/>
    </source>
</evidence>
<evidence type="ECO:0000256" key="1">
    <source>
        <dbReference type="ARBA" id="ARBA00004370"/>
    </source>
</evidence>
<reference evidence="7" key="1">
    <citation type="submission" date="2025-08" db="UniProtKB">
        <authorList>
            <consortium name="Ensembl"/>
        </authorList>
    </citation>
    <scope>IDENTIFICATION</scope>
</reference>
<keyword evidence="8" id="KW-1185">Reference proteome</keyword>
<reference evidence="7" key="2">
    <citation type="submission" date="2025-09" db="UniProtKB">
        <authorList>
            <consortium name="Ensembl"/>
        </authorList>
    </citation>
    <scope>IDENTIFICATION</scope>
</reference>
<feature type="region of interest" description="Disordered" evidence="5">
    <location>
        <begin position="188"/>
        <end position="208"/>
    </location>
</feature>
<accession>A0A3Q2PE71</accession>
<dbReference type="STRING" id="8078.ENSFHEP00000010400"/>
<feature type="signal peptide" evidence="6">
    <location>
        <begin position="1"/>
        <end position="19"/>
    </location>
</feature>
<keyword evidence="4" id="KW-0325">Glycoprotein</keyword>
<dbReference type="InterPro" id="IPR015631">
    <property type="entry name" value="CD2/SLAM_rcpt"/>
</dbReference>
<dbReference type="Proteomes" id="UP000265000">
    <property type="component" value="Unplaced"/>
</dbReference>
<name>A0A3Q2PE71_FUNHE</name>
<comment type="subcellular location">
    <subcellularLocation>
        <location evidence="1">Membrane</location>
    </subcellularLocation>
</comment>
<evidence type="ECO:0000256" key="5">
    <source>
        <dbReference type="SAM" id="MobiDB-lite"/>
    </source>
</evidence>
<dbReference type="InterPro" id="IPR013783">
    <property type="entry name" value="Ig-like_fold"/>
</dbReference>
<dbReference type="InterPro" id="IPR036179">
    <property type="entry name" value="Ig-like_dom_sf"/>
</dbReference>
<evidence type="ECO:0000256" key="4">
    <source>
        <dbReference type="ARBA" id="ARBA00023180"/>
    </source>
</evidence>
<protein>
    <recommendedName>
        <fullName evidence="9">Ig-like domain-containing protein</fullName>
    </recommendedName>
</protein>
<evidence type="ECO:0000313" key="8">
    <source>
        <dbReference type="Proteomes" id="UP000265000"/>
    </source>
</evidence>
<dbReference type="PANTHER" id="PTHR12080">
    <property type="entry name" value="SIGNALING LYMPHOCYTIC ACTIVATION MOLECULE"/>
    <property type="match status" value="1"/>
</dbReference>
<proteinExistence type="predicted"/>
<evidence type="ECO:0000256" key="2">
    <source>
        <dbReference type="ARBA" id="ARBA00022729"/>
    </source>
</evidence>
<organism evidence="7 8">
    <name type="scientific">Fundulus heteroclitus</name>
    <name type="common">Killifish</name>
    <name type="synonym">Mummichog</name>
    <dbReference type="NCBI Taxonomy" id="8078"/>
    <lineage>
        <taxon>Eukaryota</taxon>
        <taxon>Metazoa</taxon>
        <taxon>Chordata</taxon>
        <taxon>Craniata</taxon>
        <taxon>Vertebrata</taxon>
        <taxon>Euteleostomi</taxon>
        <taxon>Actinopterygii</taxon>
        <taxon>Neopterygii</taxon>
        <taxon>Teleostei</taxon>
        <taxon>Neoteleostei</taxon>
        <taxon>Acanthomorphata</taxon>
        <taxon>Ovalentaria</taxon>
        <taxon>Atherinomorphae</taxon>
        <taxon>Cyprinodontiformes</taxon>
        <taxon>Fundulidae</taxon>
        <taxon>Fundulus</taxon>
    </lineage>
</organism>
<dbReference type="GeneTree" id="ENSGT00610000086518"/>
<dbReference type="Gene3D" id="2.60.40.10">
    <property type="entry name" value="Immunoglobulins"/>
    <property type="match status" value="2"/>
</dbReference>
<feature type="chain" id="PRO_5018681424" description="Ig-like domain-containing protein" evidence="6">
    <location>
        <begin position="20"/>
        <end position="208"/>
    </location>
</feature>
<dbReference type="PANTHER" id="PTHR12080:SF134">
    <property type="entry name" value="CD48 ANTIGEN"/>
    <property type="match status" value="1"/>
</dbReference>
<keyword evidence="3" id="KW-0472">Membrane</keyword>
<dbReference type="AlphaFoldDB" id="A0A3Q2PE71"/>
<dbReference type="GO" id="GO:0016020">
    <property type="term" value="C:membrane"/>
    <property type="evidence" value="ECO:0007669"/>
    <property type="project" value="UniProtKB-SubCell"/>
</dbReference>
<keyword evidence="2 6" id="KW-0732">Signal</keyword>
<feature type="compositionally biased region" description="Basic and acidic residues" evidence="5">
    <location>
        <begin position="192"/>
        <end position="208"/>
    </location>
</feature>
<evidence type="ECO:0008006" key="9">
    <source>
        <dbReference type="Google" id="ProtNLM"/>
    </source>
</evidence>
<sequence>GGRLIVSIMFAVMSAAVEAQEEIKYFEIGGSLVVDPKVSYPITSLTWKHNGNIQAEWIKDVIPLEYFGDFKGRSEVNLTTGELTISNMLKADEGTFNMEINGRELPGRFRVVGVKNLHSVMVEVMTPAECTRASLNCTLECGGDFSDAGPVQYFWKKGETGPWEENEKTITIPNPEETLCFKSFSCKAKNPVSEKESNPAKNPFTRDP</sequence>
<evidence type="ECO:0000313" key="7">
    <source>
        <dbReference type="Ensembl" id="ENSFHEP00000010400.1"/>
    </source>
</evidence>